<dbReference type="Proteomes" id="UP001519332">
    <property type="component" value="Unassembled WGS sequence"/>
</dbReference>
<dbReference type="EMBL" id="JAGINW010000001">
    <property type="protein sequence ID" value="MBP2323426.1"/>
    <property type="molecule type" value="Genomic_DNA"/>
</dbReference>
<evidence type="ECO:0000313" key="1">
    <source>
        <dbReference type="EMBL" id="MBP2323426.1"/>
    </source>
</evidence>
<organism evidence="1 2">
    <name type="scientific">Kibdelosporangium banguiense</name>
    <dbReference type="NCBI Taxonomy" id="1365924"/>
    <lineage>
        <taxon>Bacteria</taxon>
        <taxon>Bacillati</taxon>
        <taxon>Actinomycetota</taxon>
        <taxon>Actinomycetes</taxon>
        <taxon>Pseudonocardiales</taxon>
        <taxon>Pseudonocardiaceae</taxon>
        <taxon>Kibdelosporangium</taxon>
    </lineage>
</organism>
<protein>
    <submittedName>
        <fullName evidence="1">Uncharacterized protein</fullName>
    </submittedName>
</protein>
<keyword evidence="2" id="KW-1185">Reference proteome</keyword>
<sequence length="35" mass="3861">MSRADELHAGEKYYEFVVSVNASGSASARWSLDAR</sequence>
<reference evidence="1 2" key="1">
    <citation type="submission" date="2021-03" db="EMBL/GenBank/DDBJ databases">
        <title>Sequencing the genomes of 1000 actinobacteria strains.</title>
        <authorList>
            <person name="Klenk H.-P."/>
        </authorList>
    </citation>
    <scope>NUCLEOTIDE SEQUENCE [LARGE SCALE GENOMIC DNA]</scope>
    <source>
        <strain evidence="1 2">DSM 46670</strain>
    </source>
</reference>
<comment type="caution">
    <text evidence="1">The sequence shown here is derived from an EMBL/GenBank/DDBJ whole genome shotgun (WGS) entry which is preliminary data.</text>
</comment>
<evidence type="ECO:0000313" key="2">
    <source>
        <dbReference type="Proteomes" id="UP001519332"/>
    </source>
</evidence>
<accession>A0ABS4THX1</accession>
<gene>
    <name evidence="1" type="ORF">JOF56_003811</name>
</gene>
<name>A0ABS4THX1_9PSEU</name>
<proteinExistence type="predicted"/>